<proteinExistence type="predicted"/>
<keyword evidence="4" id="KW-0832">Ubl conjugation</keyword>
<feature type="domain" description="NACHT" evidence="6">
    <location>
        <begin position="64"/>
        <end position="198"/>
    </location>
</feature>
<dbReference type="Pfam" id="PF05729">
    <property type="entry name" value="NACHT"/>
    <property type="match status" value="1"/>
</dbReference>
<evidence type="ECO:0000313" key="7">
    <source>
        <dbReference type="Ensembl" id="ENSCCRP00015096699.1"/>
    </source>
</evidence>
<dbReference type="InterPro" id="IPR041267">
    <property type="entry name" value="NLRP_HD2"/>
</dbReference>
<dbReference type="PROSITE" id="PS50837">
    <property type="entry name" value="NACHT"/>
    <property type="match status" value="1"/>
</dbReference>
<evidence type="ECO:0000256" key="3">
    <source>
        <dbReference type="ARBA" id="ARBA00022737"/>
    </source>
</evidence>
<dbReference type="AlphaFoldDB" id="A0A8C1ZXN1"/>
<dbReference type="GO" id="GO:0005737">
    <property type="term" value="C:cytoplasm"/>
    <property type="evidence" value="ECO:0007669"/>
    <property type="project" value="UniProtKB-SubCell"/>
</dbReference>
<organism evidence="7 8">
    <name type="scientific">Cyprinus carpio</name>
    <name type="common">Common carp</name>
    <dbReference type="NCBI Taxonomy" id="7962"/>
    <lineage>
        <taxon>Eukaryota</taxon>
        <taxon>Metazoa</taxon>
        <taxon>Chordata</taxon>
        <taxon>Craniata</taxon>
        <taxon>Vertebrata</taxon>
        <taxon>Euteleostomi</taxon>
        <taxon>Actinopterygii</taxon>
        <taxon>Neopterygii</taxon>
        <taxon>Teleostei</taxon>
        <taxon>Ostariophysi</taxon>
        <taxon>Cypriniformes</taxon>
        <taxon>Cyprinidae</taxon>
        <taxon>Cyprininae</taxon>
        <taxon>Cyprinus</taxon>
    </lineage>
</organism>
<keyword evidence="2" id="KW-0963">Cytoplasm</keyword>
<evidence type="ECO:0000313" key="8">
    <source>
        <dbReference type="Proteomes" id="UP000694700"/>
    </source>
</evidence>
<sequence length="561" mass="64241">CFSVGWSDMILKFKASVIDKCKFVIEFNSDECVELAGRYTEPVIIQNIRINQLFSPDCDGNTPKTVLLSGDSGRGKSFTLQKIMLDWASGELYSENFDVVFLLKFDEVKCLSHQMSLNELLSWSCSLTSDQISQILELTPEKVLILIDGIDEYVSHPPSHSMLVLTNPSDRARPMDILRSVLKGILLPESFMLVTTRSLAADAVMNLLKGPQRFTEIVGFSERGVQEYFQKFFQDEQLFRKTYERVKINESLLTACSVPLLKLKTTTSIYVHFVSTLLEHHDQSQSVLTMLRSLGQRAEEGVKKQQVFFDEKSVAKIDLNPATNVFLYKGSLKIKDKQEPVFRFMHLSFQEFFTALYYVLLDKEESWGKVTELLNSMKLKGIINRPSPERRSNPIPSVVMFLCGLLNEKASSSLFEMIKWTVPQIINLKTNLQESLLTVRRQHGCELFALRCLYELQDEKVVRRALGDWVSMNLYNISLRSTDCWVLLYCLQCCPHIRDLNLMDCDLTAEKLKILQPALCMCETMSLSVEHLLEAGDLIRSLGESKILRQLKYVKQTVSYI</sequence>
<name>A0A8C1ZXN1_CYPCA</name>
<keyword evidence="5" id="KW-0395">Inflammatory response</keyword>
<dbReference type="Proteomes" id="UP000694700">
    <property type="component" value="Unplaced"/>
</dbReference>
<evidence type="ECO:0000256" key="1">
    <source>
        <dbReference type="ARBA" id="ARBA00004496"/>
    </source>
</evidence>
<evidence type="ECO:0000259" key="6">
    <source>
        <dbReference type="PROSITE" id="PS50837"/>
    </source>
</evidence>
<dbReference type="InterPro" id="IPR007111">
    <property type="entry name" value="NACHT_NTPase"/>
</dbReference>
<comment type="subcellular location">
    <subcellularLocation>
        <location evidence="1">Cytoplasm</location>
    </subcellularLocation>
</comment>
<dbReference type="Ensembl" id="ENSCCRT00015099841.1">
    <property type="protein sequence ID" value="ENSCCRP00015096699.1"/>
    <property type="gene ID" value="ENSCCRG00015038963.1"/>
</dbReference>
<dbReference type="Gene3D" id="3.40.50.300">
    <property type="entry name" value="P-loop containing nucleotide triphosphate hydrolases"/>
    <property type="match status" value="1"/>
</dbReference>
<reference evidence="7" key="1">
    <citation type="submission" date="2025-08" db="UniProtKB">
        <authorList>
            <consortium name="Ensembl"/>
        </authorList>
    </citation>
    <scope>IDENTIFICATION</scope>
</reference>
<keyword evidence="3" id="KW-0677">Repeat</keyword>
<dbReference type="Pfam" id="PF17776">
    <property type="entry name" value="NLRC4_HD2"/>
    <property type="match status" value="1"/>
</dbReference>
<dbReference type="InterPro" id="IPR050637">
    <property type="entry name" value="NLRP_innate_immun_reg"/>
</dbReference>
<dbReference type="PANTHER" id="PTHR45690">
    <property type="entry name" value="NACHT, LRR AND PYD DOMAINS-CONTAINING PROTEIN 12"/>
    <property type="match status" value="1"/>
</dbReference>
<evidence type="ECO:0000256" key="4">
    <source>
        <dbReference type="ARBA" id="ARBA00022843"/>
    </source>
</evidence>
<evidence type="ECO:0000256" key="5">
    <source>
        <dbReference type="ARBA" id="ARBA00023198"/>
    </source>
</evidence>
<dbReference type="SUPFAM" id="SSF52540">
    <property type="entry name" value="P-loop containing nucleoside triphosphate hydrolases"/>
    <property type="match status" value="1"/>
</dbReference>
<protein>
    <recommendedName>
        <fullName evidence="6">NACHT domain-containing protein</fullName>
    </recommendedName>
</protein>
<dbReference type="InterPro" id="IPR027417">
    <property type="entry name" value="P-loop_NTPase"/>
</dbReference>
<evidence type="ECO:0000256" key="2">
    <source>
        <dbReference type="ARBA" id="ARBA00022490"/>
    </source>
</evidence>
<accession>A0A8C1ZXN1</accession>
<dbReference type="PANTHER" id="PTHR45690:SF19">
    <property type="entry name" value="NACHT, LRR AND PYD DOMAINS-CONTAINING PROTEIN 3"/>
    <property type="match status" value="1"/>
</dbReference>
<dbReference type="SUPFAM" id="SSF52047">
    <property type="entry name" value="RNI-like"/>
    <property type="match status" value="1"/>
</dbReference>